<name>A0ABW0KPD4_9BACT</name>
<proteinExistence type="predicted"/>
<protein>
    <submittedName>
        <fullName evidence="2">Outer membrane beta-barrel protein</fullName>
    </submittedName>
</protein>
<dbReference type="Proteomes" id="UP001596052">
    <property type="component" value="Unassembled WGS sequence"/>
</dbReference>
<evidence type="ECO:0000256" key="1">
    <source>
        <dbReference type="SAM" id="SignalP"/>
    </source>
</evidence>
<comment type="caution">
    <text evidence="2">The sequence shown here is derived from an EMBL/GenBank/DDBJ whole genome shotgun (WGS) entry which is preliminary data.</text>
</comment>
<keyword evidence="3" id="KW-1185">Reference proteome</keyword>
<accession>A0ABW0KPD4</accession>
<feature type="chain" id="PRO_5045849869" evidence="1">
    <location>
        <begin position="29"/>
        <end position="330"/>
    </location>
</feature>
<reference evidence="3" key="1">
    <citation type="journal article" date="2019" name="Int. J. Syst. Evol. Microbiol.">
        <title>The Global Catalogue of Microorganisms (GCM) 10K type strain sequencing project: providing services to taxonomists for standard genome sequencing and annotation.</title>
        <authorList>
            <consortium name="The Broad Institute Genomics Platform"/>
            <consortium name="The Broad Institute Genome Sequencing Center for Infectious Disease"/>
            <person name="Wu L."/>
            <person name="Ma J."/>
        </authorList>
    </citation>
    <scope>NUCLEOTIDE SEQUENCE [LARGE SCALE GENOMIC DNA]</scope>
    <source>
        <strain evidence="3">CGMCC 4.1469</strain>
    </source>
</reference>
<organism evidence="2 3">
    <name type="scientific">Prosthecobacter fluviatilis</name>
    <dbReference type="NCBI Taxonomy" id="445931"/>
    <lineage>
        <taxon>Bacteria</taxon>
        <taxon>Pseudomonadati</taxon>
        <taxon>Verrucomicrobiota</taxon>
        <taxon>Verrucomicrobiia</taxon>
        <taxon>Verrucomicrobiales</taxon>
        <taxon>Verrucomicrobiaceae</taxon>
        <taxon>Prosthecobacter</taxon>
    </lineage>
</organism>
<evidence type="ECO:0000313" key="2">
    <source>
        <dbReference type="EMBL" id="MFC5455095.1"/>
    </source>
</evidence>
<gene>
    <name evidence="2" type="ORF">ACFQDI_09540</name>
</gene>
<sequence length="330" mass="36709">MPMFLNKSFIALSLGVVGSLAGALSAMGQSPAVDRAVIDQTISEALRTTAQEKRAQTAGSAATQAEINLLDREFGVQNISGLVQRKPEQFLLALEASGFFTSNAALVPGPESSDWVSRTGLRGAWFPKLTERINLLAMSYYSLWRYANLQQLDFDDFGGQFGLQYQVGRGELAGGNSRFSAWGQYRYQRLSSPWNWGNRLYENHFLEVGLRKGWRLSPDISVWLGGNAAVSVSGAPDFFRRSEYSAQAGAAWQVMPKLTLTTLYRFAWFDYVNVSRNDLNHLLFMGLGYQLTSNLMTQVYVSGVFNHSDVNAFDYKVLNTGMGVVFAYAW</sequence>
<feature type="signal peptide" evidence="1">
    <location>
        <begin position="1"/>
        <end position="28"/>
    </location>
</feature>
<evidence type="ECO:0000313" key="3">
    <source>
        <dbReference type="Proteomes" id="UP001596052"/>
    </source>
</evidence>
<keyword evidence="1" id="KW-0732">Signal</keyword>
<dbReference type="SUPFAM" id="SSF56935">
    <property type="entry name" value="Porins"/>
    <property type="match status" value="1"/>
</dbReference>
<dbReference type="EMBL" id="JBHSMQ010000003">
    <property type="protein sequence ID" value="MFC5455095.1"/>
    <property type="molecule type" value="Genomic_DNA"/>
</dbReference>